<dbReference type="Gene3D" id="1.25.40.10">
    <property type="entry name" value="Tetratricopeptide repeat domain"/>
    <property type="match status" value="5"/>
</dbReference>
<sequence>MPFQNVAFVRPVLHRSSKHSSYLLYHSLLLTSLKKNRSFPLKSFQFSTVNDAFRPIIKPLKALFAQPPIKPIAKKEILLNIYQKELRQCYSEKKYEQVWRTYCLAYESRQLDSLSRLDLRTIFHSLKESHSPTAWAKALRVINETTNSKNKPSSSEYNWLLYFLGRYKKWDLLIKTYEEMLTLKIPTTTITYDHILYALGLKQDFKGVIEYYDKMIMEGHEPSTHTYTIVMNIFGHAGDTERVARIFERMLSDGVKPNVVTFTTIINAYINSGDFSAAEDFFRKMKSFGVRPSTQTYSSLIISTVKRGDMELALSFYHEMRADRVNGSPGIFAALAKGFSNIDNVEGVKDMYTKIHESIVRTKEIPDIWIFSYLIKWFSNRMDLNMAMTVFKDMIDLGIEPNRFVYTALMDSYFRVNNAQVADEIFCNMDASKITPDVYTFNTIISGMFRTESSAKVYRIFEKMISLGLTPNEVTFSILYFGFINQYDYHSAYSVLERMLADGYKPTIEYFTSLICISKKIPEAELAYKKMVALGLTPDTTIYSTLIHVYSREGHIHQATKMYMTMKARGLEPNVVTYTSLLKAYCAKGEMVQAKDIYNHMKSKGIIPDGHVYSLLMKSFGYYGDLQAAIEVYEEIKSCDYRADAYAFTSLINAYVENGDGEGAYKLYQEMVDQKVTPTPATLGVLLKLDRQNEKDGDFLSVWNRLLKDGVQPNSRNACQLLKYKQVANNLSTAKDVWRHIQECGLGNNVYVRKTYIEILHAHHDIEGIEEILNSMETKANTSHSLPKLKQISH</sequence>
<dbReference type="InterPro" id="IPR051114">
    <property type="entry name" value="Mito_RNA_Proc_CCM1"/>
</dbReference>
<dbReference type="Pfam" id="PF01535">
    <property type="entry name" value="PPR"/>
    <property type="match status" value="1"/>
</dbReference>
<dbReference type="InterPro" id="IPR011990">
    <property type="entry name" value="TPR-like_helical_dom_sf"/>
</dbReference>
<feature type="repeat" description="PPR" evidence="2">
    <location>
        <begin position="258"/>
        <end position="292"/>
    </location>
</feature>
<dbReference type="EMBL" id="JASJQH010006955">
    <property type="protein sequence ID" value="KAK9722204.1"/>
    <property type="molecule type" value="Genomic_DNA"/>
</dbReference>
<feature type="domain" description="PROP1-like PPR" evidence="3">
    <location>
        <begin position="202"/>
        <end position="326"/>
    </location>
</feature>
<dbReference type="PANTHER" id="PTHR47934:SF6">
    <property type="entry name" value="MITOCHONDRIAL GROUP I INTRON SPLICING FACTOR CCM1-RELATED"/>
    <property type="match status" value="1"/>
</dbReference>
<feature type="repeat" description="PPR" evidence="2">
    <location>
        <begin position="402"/>
        <end position="436"/>
    </location>
</feature>
<evidence type="ECO:0000313" key="5">
    <source>
        <dbReference type="Proteomes" id="UP001479436"/>
    </source>
</evidence>
<dbReference type="NCBIfam" id="TIGR00756">
    <property type="entry name" value="PPR"/>
    <property type="match status" value="10"/>
</dbReference>
<evidence type="ECO:0000256" key="1">
    <source>
        <dbReference type="ARBA" id="ARBA00022737"/>
    </source>
</evidence>
<feature type="repeat" description="PPR" evidence="2">
    <location>
        <begin position="644"/>
        <end position="678"/>
    </location>
</feature>
<comment type="caution">
    <text evidence="4">The sequence shown here is derived from an EMBL/GenBank/DDBJ whole genome shotgun (WGS) entry which is preliminary data.</text>
</comment>
<feature type="repeat" description="PPR" evidence="2">
    <location>
        <begin position="472"/>
        <end position="506"/>
    </location>
</feature>
<evidence type="ECO:0000256" key="2">
    <source>
        <dbReference type="PROSITE-ProRule" id="PRU00708"/>
    </source>
</evidence>
<dbReference type="SUPFAM" id="SSF81901">
    <property type="entry name" value="HCP-like"/>
    <property type="match status" value="1"/>
</dbReference>
<dbReference type="Pfam" id="PF13041">
    <property type="entry name" value="PPR_2"/>
    <property type="match status" value="2"/>
</dbReference>
<proteinExistence type="predicted"/>
<dbReference type="Pfam" id="PF17177">
    <property type="entry name" value="PPR_long"/>
    <property type="match status" value="1"/>
</dbReference>
<organism evidence="4 5">
    <name type="scientific">Basidiobolus ranarum</name>
    <dbReference type="NCBI Taxonomy" id="34480"/>
    <lineage>
        <taxon>Eukaryota</taxon>
        <taxon>Fungi</taxon>
        <taxon>Fungi incertae sedis</taxon>
        <taxon>Zoopagomycota</taxon>
        <taxon>Entomophthoromycotina</taxon>
        <taxon>Basidiobolomycetes</taxon>
        <taxon>Basidiobolales</taxon>
        <taxon>Basidiobolaceae</taxon>
        <taxon>Basidiobolus</taxon>
    </lineage>
</organism>
<feature type="repeat" description="PPR" evidence="2">
    <location>
        <begin position="539"/>
        <end position="573"/>
    </location>
</feature>
<gene>
    <name evidence="4" type="ORF">K7432_002836</name>
</gene>
<feature type="repeat" description="PPR" evidence="2">
    <location>
        <begin position="437"/>
        <end position="471"/>
    </location>
</feature>
<feature type="repeat" description="PPR" evidence="2">
    <location>
        <begin position="223"/>
        <end position="257"/>
    </location>
</feature>
<evidence type="ECO:0000259" key="3">
    <source>
        <dbReference type="Pfam" id="PF17177"/>
    </source>
</evidence>
<evidence type="ECO:0000313" key="4">
    <source>
        <dbReference type="EMBL" id="KAK9722204.1"/>
    </source>
</evidence>
<dbReference type="PROSITE" id="PS51375">
    <property type="entry name" value="PPR"/>
    <property type="match status" value="11"/>
</dbReference>
<keyword evidence="1" id="KW-0677">Repeat</keyword>
<dbReference type="InterPro" id="IPR002885">
    <property type="entry name" value="PPR_rpt"/>
</dbReference>
<protein>
    <recommendedName>
        <fullName evidence="3">PROP1-like PPR domain-containing protein</fullName>
    </recommendedName>
</protein>
<feature type="repeat" description="PPR" evidence="2">
    <location>
        <begin position="293"/>
        <end position="327"/>
    </location>
</feature>
<feature type="repeat" description="PPR" evidence="2">
    <location>
        <begin position="574"/>
        <end position="608"/>
    </location>
</feature>
<feature type="repeat" description="PPR" evidence="2">
    <location>
        <begin position="367"/>
        <end position="401"/>
    </location>
</feature>
<dbReference type="Proteomes" id="UP001479436">
    <property type="component" value="Unassembled WGS sequence"/>
</dbReference>
<reference evidence="4 5" key="1">
    <citation type="submission" date="2023-04" db="EMBL/GenBank/DDBJ databases">
        <title>Genome of Basidiobolus ranarum AG-B5.</title>
        <authorList>
            <person name="Stajich J.E."/>
            <person name="Carter-House D."/>
            <person name="Gryganskyi A."/>
        </authorList>
    </citation>
    <scope>NUCLEOTIDE SEQUENCE [LARGE SCALE GENOMIC DNA]</scope>
    <source>
        <strain evidence="4 5">AG-B5</strain>
    </source>
</reference>
<feature type="repeat" description="PPR" evidence="2">
    <location>
        <begin position="609"/>
        <end position="643"/>
    </location>
</feature>
<dbReference type="PANTHER" id="PTHR47934">
    <property type="entry name" value="PENTATRICOPEPTIDE REPEAT-CONTAINING PROTEIN PET309, MITOCHONDRIAL"/>
    <property type="match status" value="1"/>
</dbReference>
<dbReference type="InterPro" id="IPR033443">
    <property type="entry name" value="PROP1-like_PPR_dom"/>
</dbReference>
<name>A0ABR2W7G9_9FUNG</name>
<keyword evidence="5" id="KW-1185">Reference proteome</keyword>
<dbReference type="Pfam" id="PF13812">
    <property type="entry name" value="PPR_3"/>
    <property type="match status" value="2"/>
</dbReference>
<accession>A0ABR2W7G9</accession>